<proteinExistence type="predicted"/>
<dbReference type="InterPro" id="IPR001584">
    <property type="entry name" value="Integrase_cat-core"/>
</dbReference>
<name>A0ABT5ZS16_9ACTN</name>
<gene>
    <name evidence="2" type="ORF">P3G67_26005</name>
</gene>
<dbReference type="RefSeq" id="WP_276095675.1">
    <property type="nucleotide sequence ID" value="NZ_JARJBC010000019.1"/>
</dbReference>
<dbReference type="Gene3D" id="3.30.420.10">
    <property type="entry name" value="Ribonuclease H-like superfamily/Ribonuclease H"/>
    <property type="match status" value="1"/>
</dbReference>
<dbReference type="EMBL" id="JARJBC010000019">
    <property type="protein sequence ID" value="MDF3292623.1"/>
    <property type="molecule type" value="Genomic_DNA"/>
</dbReference>
<dbReference type="InterPro" id="IPR012337">
    <property type="entry name" value="RNaseH-like_sf"/>
</dbReference>
<dbReference type="Pfam" id="PF13683">
    <property type="entry name" value="rve_3"/>
    <property type="match status" value="1"/>
</dbReference>
<dbReference type="InterPro" id="IPR036397">
    <property type="entry name" value="RNaseH_sf"/>
</dbReference>
<feature type="domain" description="Integrase catalytic" evidence="1">
    <location>
        <begin position="158"/>
        <end position="337"/>
    </location>
</feature>
<protein>
    <submittedName>
        <fullName evidence="2">Integrase core domain-containing protein</fullName>
    </submittedName>
</protein>
<dbReference type="Proteomes" id="UP001216579">
    <property type="component" value="Unassembled WGS sequence"/>
</dbReference>
<sequence length="395" mass="45759">MLLRLAYLGVTNAFAIPRLLPTRDRDKDTEILTLRHQITVLERQLSGQRVRFEASDRAFLAALLHRMPTHALHQMRLLVQPDTVLRWHRDLIAPRHATRSRPKRGGRPHTMRSIQALVLRLAAENPAWEYRRLHRELLVLGIKMAASTVWQILKEAGIPPSPERTSTTCTDFLRSQADALLACDFFETSTLSGARLYVLAVTEHTNRRIRILGPTEHPTASWVTQAAKNLVMDLEDASNRARYLIRDRDGKFPALFDAVLQDAGIKAVLTGVRIPRMNSIMERWVQTCRRDLLDRTLIWNQPHLLHTLREFEHFYNEHRPHQALTNARPLHPLPQQITHPEDIAHLDIRQMRRPLTAPRQTTRSTARTGIFTRDRHRKETKAECQERFRPHVCSA</sequence>
<keyword evidence="3" id="KW-1185">Reference proteome</keyword>
<evidence type="ECO:0000259" key="1">
    <source>
        <dbReference type="PROSITE" id="PS50994"/>
    </source>
</evidence>
<comment type="caution">
    <text evidence="2">The sequence shown here is derived from an EMBL/GenBank/DDBJ whole genome shotgun (WGS) entry which is preliminary data.</text>
</comment>
<evidence type="ECO:0000313" key="3">
    <source>
        <dbReference type="Proteomes" id="UP001216579"/>
    </source>
</evidence>
<accession>A0ABT5ZS16</accession>
<organism evidence="2 3">
    <name type="scientific">Streptomyces silvisoli</name>
    <dbReference type="NCBI Taxonomy" id="3034235"/>
    <lineage>
        <taxon>Bacteria</taxon>
        <taxon>Bacillati</taxon>
        <taxon>Actinomycetota</taxon>
        <taxon>Actinomycetes</taxon>
        <taxon>Kitasatosporales</taxon>
        <taxon>Streptomycetaceae</taxon>
        <taxon>Streptomyces</taxon>
    </lineage>
</organism>
<dbReference type="PROSITE" id="PS50994">
    <property type="entry name" value="INTEGRASE"/>
    <property type="match status" value="1"/>
</dbReference>
<reference evidence="2 3" key="1">
    <citation type="submission" date="2023-03" db="EMBL/GenBank/DDBJ databases">
        <title>Draft genome sequence of Streptomyces sp. RB6PN23 isolated from peat swamp forest in Thailand.</title>
        <authorList>
            <person name="Klaysubun C."/>
            <person name="Duangmal K."/>
        </authorList>
    </citation>
    <scope>NUCLEOTIDE SEQUENCE [LARGE SCALE GENOMIC DNA]</scope>
    <source>
        <strain evidence="2 3">RB6PN23</strain>
    </source>
</reference>
<evidence type="ECO:0000313" key="2">
    <source>
        <dbReference type="EMBL" id="MDF3292623.1"/>
    </source>
</evidence>
<dbReference type="SUPFAM" id="SSF53098">
    <property type="entry name" value="Ribonuclease H-like"/>
    <property type="match status" value="1"/>
</dbReference>